<dbReference type="eggNOG" id="COG3786">
    <property type="taxonomic scope" value="Bacteria"/>
</dbReference>
<evidence type="ECO:0000259" key="8">
    <source>
        <dbReference type="PROSITE" id="PS52029"/>
    </source>
</evidence>
<evidence type="ECO:0000256" key="1">
    <source>
        <dbReference type="ARBA" id="ARBA00004752"/>
    </source>
</evidence>
<evidence type="ECO:0000256" key="6">
    <source>
        <dbReference type="ARBA" id="ARBA00023316"/>
    </source>
</evidence>
<gene>
    <name evidence="9" type="ordered locus">KVU_2314</name>
</gene>
<keyword evidence="4 7" id="KW-0133">Cell shape</keyword>
<dbReference type="SUPFAM" id="SSF141523">
    <property type="entry name" value="L,D-transpeptidase catalytic domain-like"/>
    <property type="match status" value="1"/>
</dbReference>
<dbReference type="RefSeq" id="WP_013385543.1">
    <property type="nucleotide sequence ID" value="NC_017384.1"/>
</dbReference>
<dbReference type="InterPro" id="IPR005490">
    <property type="entry name" value="LD_TPept_cat_dom"/>
</dbReference>
<comment type="similarity">
    <text evidence="2">Belongs to the YkuD family.</text>
</comment>
<dbReference type="Pfam" id="PF03734">
    <property type="entry name" value="YkuD"/>
    <property type="match status" value="1"/>
</dbReference>
<dbReference type="GO" id="GO:0016740">
    <property type="term" value="F:transferase activity"/>
    <property type="evidence" value="ECO:0007669"/>
    <property type="project" value="UniProtKB-KW"/>
</dbReference>
<keyword evidence="6 7" id="KW-0961">Cell wall biogenesis/degradation</keyword>
<dbReference type="GO" id="GO:0009252">
    <property type="term" value="P:peptidoglycan biosynthetic process"/>
    <property type="evidence" value="ECO:0007669"/>
    <property type="project" value="UniProtKB-UniPathway"/>
</dbReference>
<feature type="active site" description="Nucleophile" evidence="7">
    <location>
        <position position="140"/>
    </location>
</feature>
<reference evidence="9 10" key="1">
    <citation type="journal article" date="2011" name="J. Bacteriol.">
        <title>Complete genome sequence of the industrial strain Ketogulonicigenium vulgare WSH-001.</title>
        <authorList>
            <person name="Liu L."/>
            <person name="Li Y."/>
            <person name="Zhang J."/>
            <person name="Zhou Z."/>
            <person name="Liu J."/>
            <person name="Li X."/>
            <person name="Zhou J."/>
            <person name="Du G."/>
            <person name="Wang L."/>
            <person name="Chen J."/>
        </authorList>
    </citation>
    <scope>NUCLEOTIDE SEQUENCE [LARGE SCALE GENOMIC DNA]</scope>
    <source>
        <strain evidence="9 10">WSH-001</strain>
    </source>
</reference>
<evidence type="ECO:0000256" key="3">
    <source>
        <dbReference type="ARBA" id="ARBA00022679"/>
    </source>
</evidence>
<evidence type="ECO:0000256" key="7">
    <source>
        <dbReference type="PROSITE-ProRule" id="PRU01373"/>
    </source>
</evidence>
<accession>F9Y6N3</accession>
<evidence type="ECO:0000313" key="9">
    <source>
        <dbReference type="EMBL" id="AEM42153.1"/>
    </source>
</evidence>
<feature type="active site" description="Proton donor/acceptor" evidence="7">
    <location>
        <position position="128"/>
    </location>
</feature>
<keyword evidence="10" id="KW-1185">Reference proteome</keyword>
<dbReference type="Proteomes" id="UP000000692">
    <property type="component" value="Chromosome"/>
</dbReference>
<dbReference type="OrthoDB" id="9804204at2"/>
<keyword evidence="5 7" id="KW-0573">Peptidoglycan synthesis</keyword>
<dbReference type="HOGENOM" id="CLU_105370_0_0_5"/>
<comment type="pathway">
    <text evidence="1 7">Cell wall biogenesis; peptidoglycan biosynthesis.</text>
</comment>
<dbReference type="UniPathway" id="UPA00219"/>
<dbReference type="GO" id="GO:0008360">
    <property type="term" value="P:regulation of cell shape"/>
    <property type="evidence" value="ECO:0007669"/>
    <property type="project" value="UniProtKB-UniRule"/>
</dbReference>
<evidence type="ECO:0000256" key="4">
    <source>
        <dbReference type="ARBA" id="ARBA00022960"/>
    </source>
</evidence>
<evidence type="ECO:0000313" key="10">
    <source>
        <dbReference type="Proteomes" id="UP000000692"/>
    </source>
</evidence>
<sequence length="179" mass="19815">MAKDVLRLTPMGLIWRGRRIPCTIGRAGLSRTKHEGDGATPDAPMRLLQVLYRPDRLPPPVPGAKAIGPRDLWSDASGQPDYNHMVRAPYAYSHEAMRRPDPLYDIVIVTDWNYPAARAGGGSAIFLHQWRRRGAPTAGCIAMARANLIRLAREITPGTRLIITGMRLANGARATIFRQ</sequence>
<keyword evidence="3" id="KW-0808">Transferase</keyword>
<dbReference type="PATRIC" id="fig|759362.5.peg.2407"/>
<organism evidence="9 10">
    <name type="scientific">Ketogulonicigenium vulgare (strain WSH-001)</name>
    <dbReference type="NCBI Taxonomy" id="759362"/>
    <lineage>
        <taxon>Bacteria</taxon>
        <taxon>Pseudomonadati</taxon>
        <taxon>Pseudomonadota</taxon>
        <taxon>Alphaproteobacteria</taxon>
        <taxon>Rhodobacterales</taxon>
        <taxon>Roseobacteraceae</taxon>
        <taxon>Ketogulonicigenium</taxon>
    </lineage>
</organism>
<proteinExistence type="inferred from homology"/>
<dbReference type="PROSITE" id="PS52029">
    <property type="entry name" value="LD_TPASE"/>
    <property type="match status" value="1"/>
</dbReference>
<evidence type="ECO:0000256" key="5">
    <source>
        <dbReference type="ARBA" id="ARBA00022984"/>
    </source>
</evidence>
<dbReference type="GO" id="GO:0071555">
    <property type="term" value="P:cell wall organization"/>
    <property type="evidence" value="ECO:0007669"/>
    <property type="project" value="UniProtKB-UniRule"/>
</dbReference>
<dbReference type="EMBL" id="CP002018">
    <property type="protein sequence ID" value="AEM42153.1"/>
    <property type="molecule type" value="Genomic_DNA"/>
</dbReference>
<dbReference type="PANTHER" id="PTHR38589:SF1">
    <property type="entry name" value="BLR0621 PROTEIN"/>
    <property type="match status" value="1"/>
</dbReference>
<protein>
    <recommendedName>
        <fullName evidence="8">L,D-TPase catalytic domain-containing protein</fullName>
    </recommendedName>
</protein>
<dbReference type="GO" id="GO:0004180">
    <property type="term" value="F:carboxypeptidase activity"/>
    <property type="evidence" value="ECO:0007669"/>
    <property type="project" value="UniProtKB-ARBA"/>
</dbReference>
<dbReference type="CDD" id="cd16913">
    <property type="entry name" value="YkuD_like"/>
    <property type="match status" value="1"/>
</dbReference>
<dbReference type="AlphaFoldDB" id="F9Y6N3"/>
<evidence type="ECO:0000256" key="2">
    <source>
        <dbReference type="ARBA" id="ARBA00005992"/>
    </source>
</evidence>
<dbReference type="InterPro" id="IPR038063">
    <property type="entry name" value="Transpep_catalytic_dom"/>
</dbReference>
<feature type="domain" description="L,D-TPase catalytic" evidence="8">
    <location>
        <begin position="1"/>
        <end position="164"/>
    </location>
</feature>
<name>F9Y6N3_KETVW</name>
<dbReference type="KEGG" id="kvl:KVU_2314"/>
<dbReference type="PANTHER" id="PTHR38589">
    <property type="entry name" value="BLR0621 PROTEIN"/>
    <property type="match status" value="1"/>
</dbReference>